<proteinExistence type="inferred from homology"/>
<dbReference type="GO" id="GO:0004090">
    <property type="term" value="F:carbonyl reductase (NADPH) activity"/>
    <property type="evidence" value="ECO:0007669"/>
    <property type="project" value="TreeGrafter"/>
</dbReference>
<evidence type="ECO:0000256" key="2">
    <source>
        <dbReference type="ARBA" id="ARBA00022857"/>
    </source>
</evidence>
<dbReference type="Pfam" id="PF13561">
    <property type="entry name" value="adh_short_C2"/>
    <property type="match status" value="1"/>
</dbReference>
<dbReference type="NCBIfam" id="NF005559">
    <property type="entry name" value="PRK07231.1"/>
    <property type="match status" value="1"/>
</dbReference>
<dbReference type="SUPFAM" id="SSF51735">
    <property type="entry name" value="NAD(P)-binding Rossmann-fold domains"/>
    <property type="match status" value="1"/>
</dbReference>
<sequence>MAAQPDSERSVFDVAGRRALITGASQGIGAEIASTLARAGVDLVLSDRDNGKLATHAQDLRENCGVRVATIAADLSDPQTVEGLASAALTAFDGLDILVNNAGIAILEPVRDVRAQNWDAAMAVNLRAPALLAARVGTAMADAGHGGKIINVASTAALTPLAEHYAYCASKAALLMATKVLALELGPRGVRSNAVCPTVVMTELGQKVWGDEAKAAPMLARIPAGHFAVPSDVANAVLFLASAASDMVNGLELTVDGGYTAT</sequence>
<evidence type="ECO:0000313" key="4">
    <source>
        <dbReference type="EMBL" id="GGM33598.1"/>
    </source>
</evidence>
<keyword evidence="3" id="KW-0560">Oxidoreductase</keyword>
<keyword evidence="2" id="KW-0521">NADP</keyword>
<name>A0A8J3C5J3_9PSEU</name>
<dbReference type="PANTHER" id="PTHR44252:SF3">
    <property type="entry name" value="D-ERYTHRULOSE REDUCTASE-RELATED"/>
    <property type="match status" value="1"/>
</dbReference>
<dbReference type="InterPro" id="IPR036291">
    <property type="entry name" value="NAD(P)-bd_dom_sf"/>
</dbReference>
<dbReference type="PRINTS" id="PR00081">
    <property type="entry name" value="GDHRDH"/>
</dbReference>
<dbReference type="PANTHER" id="PTHR44252">
    <property type="entry name" value="D-ERYTHRULOSE REDUCTASE"/>
    <property type="match status" value="1"/>
</dbReference>
<dbReference type="InterPro" id="IPR002347">
    <property type="entry name" value="SDR_fam"/>
</dbReference>
<comment type="caution">
    <text evidence="4">The sequence shown here is derived from an EMBL/GenBank/DDBJ whole genome shotgun (WGS) entry which is preliminary data.</text>
</comment>
<dbReference type="Gene3D" id="3.40.50.720">
    <property type="entry name" value="NAD(P)-binding Rossmann-like Domain"/>
    <property type="match status" value="1"/>
</dbReference>
<protein>
    <submittedName>
        <fullName evidence="4">L-xylulose reductase</fullName>
    </submittedName>
</protein>
<dbReference type="GO" id="GO:0050038">
    <property type="term" value="F:L-xylulose reductase (NADPH) activity"/>
    <property type="evidence" value="ECO:0007669"/>
    <property type="project" value="TreeGrafter"/>
</dbReference>
<dbReference type="EMBL" id="BMMK01000001">
    <property type="protein sequence ID" value="GGM33598.1"/>
    <property type="molecule type" value="Genomic_DNA"/>
</dbReference>
<gene>
    <name evidence="4" type="ORF">GCM10012275_01250</name>
</gene>
<dbReference type="FunFam" id="3.40.50.720:FF:000084">
    <property type="entry name" value="Short-chain dehydrogenase reductase"/>
    <property type="match status" value="1"/>
</dbReference>
<dbReference type="AlphaFoldDB" id="A0A8J3C5J3"/>
<dbReference type="GO" id="GO:0005997">
    <property type="term" value="P:xylulose metabolic process"/>
    <property type="evidence" value="ECO:0007669"/>
    <property type="project" value="TreeGrafter"/>
</dbReference>
<evidence type="ECO:0000313" key="5">
    <source>
        <dbReference type="Proteomes" id="UP000637578"/>
    </source>
</evidence>
<accession>A0A8J3C5J3</accession>
<dbReference type="GO" id="GO:0006006">
    <property type="term" value="P:glucose metabolic process"/>
    <property type="evidence" value="ECO:0007669"/>
    <property type="project" value="TreeGrafter"/>
</dbReference>
<organism evidence="4 5">
    <name type="scientific">Longimycelium tulufanense</name>
    <dbReference type="NCBI Taxonomy" id="907463"/>
    <lineage>
        <taxon>Bacteria</taxon>
        <taxon>Bacillati</taxon>
        <taxon>Actinomycetota</taxon>
        <taxon>Actinomycetes</taxon>
        <taxon>Pseudonocardiales</taxon>
        <taxon>Pseudonocardiaceae</taxon>
        <taxon>Longimycelium</taxon>
    </lineage>
</organism>
<dbReference type="Proteomes" id="UP000637578">
    <property type="component" value="Unassembled WGS sequence"/>
</dbReference>
<evidence type="ECO:0000256" key="3">
    <source>
        <dbReference type="ARBA" id="ARBA00023002"/>
    </source>
</evidence>
<reference evidence="4" key="1">
    <citation type="journal article" date="2014" name="Int. J. Syst. Evol. Microbiol.">
        <title>Complete genome sequence of Corynebacterium casei LMG S-19264T (=DSM 44701T), isolated from a smear-ripened cheese.</title>
        <authorList>
            <consortium name="US DOE Joint Genome Institute (JGI-PGF)"/>
            <person name="Walter F."/>
            <person name="Albersmeier A."/>
            <person name="Kalinowski J."/>
            <person name="Ruckert C."/>
        </authorList>
    </citation>
    <scope>NUCLEOTIDE SEQUENCE</scope>
    <source>
        <strain evidence="4">CGMCC 4.5737</strain>
    </source>
</reference>
<dbReference type="InterPro" id="IPR051737">
    <property type="entry name" value="L-xylulose/Carbonyl_redctase"/>
</dbReference>
<keyword evidence="5" id="KW-1185">Reference proteome</keyword>
<reference evidence="4" key="2">
    <citation type="submission" date="2020-09" db="EMBL/GenBank/DDBJ databases">
        <authorList>
            <person name="Sun Q."/>
            <person name="Zhou Y."/>
        </authorList>
    </citation>
    <scope>NUCLEOTIDE SEQUENCE</scope>
    <source>
        <strain evidence="4">CGMCC 4.5737</strain>
    </source>
</reference>
<dbReference type="RefSeq" id="WP_189052816.1">
    <property type="nucleotide sequence ID" value="NZ_BMMK01000001.1"/>
</dbReference>
<comment type="similarity">
    <text evidence="1">Belongs to the short-chain dehydrogenases/reductases (SDR) family.</text>
</comment>
<evidence type="ECO:0000256" key="1">
    <source>
        <dbReference type="ARBA" id="ARBA00006484"/>
    </source>
</evidence>
<dbReference type="PRINTS" id="PR00080">
    <property type="entry name" value="SDRFAMILY"/>
</dbReference>